<dbReference type="PANTHER" id="PTHR33490">
    <property type="entry name" value="BLR5614 PROTEIN-RELATED"/>
    <property type="match status" value="1"/>
</dbReference>
<dbReference type="Pfam" id="PF01841">
    <property type="entry name" value="Transglut_core"/>
    <property type="match status" value="1"/>
</dbReference>
<evidence type="ECO:0000313" key="2">
    <source>
        <dbReference type="EMBL" id="UYP44749.1"/>
    </source>
</evidence>
<protein>
    <recommendedName>
        <fullName evidence="1">Transglutaminase-like domain-containing protein</fullName>
    </recommendedName>
</protein>
<dbReference type="Gene3D" id="3.10.620.30">
    <property type="match status" value="1"/>
</dbReference>
<dbReference type="InterPro" id="IPR002931">
    <property type="entry name" value="Transglutaminase-like"/>
</dbReference>
<dbReference type="Proteomes" id="UP001208689">
    <property type="component" value="Chromosome"/>
</dbReference>
<gene>
    <name evidence="2" type="ORF">NEF87_001034</name>
</gene>
<dbReference type="InterPro" id="IPR038765">
    <property type="entry name" value="Papain-like_cys_pep_sf"/>
</dbReference>
<proteinExistence type="predicted"/>
<evidence type="ECO:0000259" key="1">
    <source>
        <dbReference type="SMART" id="SM00460"/>
    </source>
</evidence>
<dbReference type="PANTHER" id="PTHR33490:SF3">
    <property type="entry name" value="CONSERVED INTEGRAL MEMBRANE PROTEIN"/>
    <property type="match status" value="1"/>
</dbReference>
<dbReference type="SUPFAM" id="SSF54001">
    <property type="entry name" value="Cysteine proteinases"/>
    <property type="match status" value="1"/>
</dbReference>
<evidence type="ECO:0000313" key="3">
    <source>
        <dbReference type="Proteomes" id="UP001208689"/>
    </source>
</evidence>
<dbReference type="SMART" id="SM00460">
    <property type="entry name" value="TGc"/>
    <property type="match status" value="1"/>
</dbReference>
<name>A0ABY6HQA0_9ARCH</name>
<feature type="domain" description="Transglutaminase-like" evidence="1">
    <location>
        <begin position="61"/>
        <end position="135"/>
    </location>
</feature>
<keyword evidence="3" id="KW-1185">Reference proteome</keyword>
<sequence length="237" mass="27431">MNYSNLNLTDVNHPIVQHVVRKLTGTSKSNTEKVHNFFMFIRDEIKFAFPLEGDFVSAADIIKTKKGQCNNKGTLFYTLCKAAGIPVRMHFSAIDKVIQRGLFKGLFYEMLPQQLSHSWIEVQLDGKWIAIDSYINDFDYYVAGKKKLQDNGWKTGFSISCEKEESSADLNLETEKFVQMDAVTEDHGLWTSPELYYQSDCYHNRPSILKLAIYKILIRRVNRRIKKIRQSMLKSIA</sequence>
<accession>A0ABY6HQA0</accession>
<reference evidence="2" key="1">
    <citation type="submission" date="2022-09" db="EMBL/GenBank/DDBJ databases">
        <title>Actin cytoskeleton and complex cell architecture in an #Asgard archaeon.</title>
        <authorList>
            <person name="Ponce Toledo R.I."/>
            <person name="Schleper C."/>
            <person name="Rodrigues Oliveira T."/>
            <person name="Wollweber F."/>
            <person name="Xu J."/>
            <person name="Rittmann S."/>
            <person name="Klingl A."/>
            <person name="Pilhofer M."/>
        </authorList>
    </citation>
    <scope>NUCLEOTIDE SEQUENCE</scope>
    <source>
        <strain evidence="2">B-35</strain>
    </source>
</reference>
<dbReference type="EMBL" id="CP104013">
    <property type="protein sequence ID" value="UYP44749.1"/>
    <property type="molecule type" value="Genomic_DNA"/>
</dbReference>
<organism evidence="2 3">
    <name type="scientific">Candidatus Lokiarchaeum ossiferum</name>
    <dbReference type="NCBI Taxonomy" id="2951803"/>
    <lineage>
        <taxon>Archaea</taxon>
        <taxon>Promethearchaeati</taxon>
        <taxon>Promethearchaeota</taxon>
        <taxon>Promethearchaeia</taxon>
        <taxon>Promethearchaeales</taxon>
        <taxon>Promethearchaeaceae</taxon>
        <taxon>Candidatus Lokiarchaeum</taxon>
    </lineage>
</organism>